<comment type="caution">
    <text evidence="1">The sequence shown here is derived from an EMBL/GenBank/DDBJ whole genome shotgun (WGS) entry which is preliminary data.</text>
</comment>
<protein>
    <submittedName>
        <fullName evidence="1">Uncharacterized protein</fullName>
    </submittedName>
</protein>
<gene>
    <name evidence="1" type="ORF">B0T20DRAFT_495702</name>
</gene>
<reference evidence="1" key="1">
    <citation type="journal article" date="2023" name="Mol. Phylogenet. Evol.">
        <title>Genome-scale phylogeny and comparative genomics of the fungal order Sordariales.</title>
        <authorList>
            <person name="Hensen N."/>
            <person name="Bonometti L."/>
            <person name="Westerberg I."/>
            <person name="Brannstrom I.O."/>
            <person name="Guillou S."/>
            <person name="Cros-Aarteil S."/>
            <person name="Calhoun S."/>
            <person name="Haridas S."/>
            <person name="Kuo A."/>
            <person name="Mondo S."/>
            <person name="Pangilinan J."/>
            <person name="Riley R."/>
            <person name="LaButti K."/>
            <person name="Andreopoulos B."/>
            <person name="Lipzen A."/>
            <person name="Chen C."/>
            <person name="Yan M."/>
            <person name="Daum C."/>
            <person name="Ng V."/>
            <person name="Clum A."/>
            <person name="Steindorff A."/>
            <person name="Ohm R.A."/>
            <person name="Martin F."/>
            <person name="Silar P."/>
            <person name="Natvig D.O."/>
            <person name="Lalanne C."/>
            <person name="Gautier V."/>
            <person name="Ament-Velasquez S.L."/>
            <person name="Kruys A."/>
            <person name="Hutchinson M.I."/>
            <person name="Powell A.J."/>
            <person name="Barry K."/>
            <person name="Miller A.N."/>
            <person name="Grigoriev I.V."/>
            <person name="Debuchy R."/>
            <person name="Gladieux P."/>
            <person name="Hiltunen Thoren M."/>
            <person name="Johannesson H."/>
        </authorList>
    </citation>
    <scope>NUCLEOTIDE SEQUENCE</scope>
    <source>
        <strain evidence="1">FGSC 1904</strain>
    </source>
</reference>
<proteinExistence type="predicted"/>
<keyword evidence="2" id="KW-1185">Reference proteome</keyword>
<organism evidence="1 2">
    <name type="scientific">Sordaria brevicollis</name>
    <dbReference type="NCBI Taxonomy" id="83679"/>
    <lineage>
        <taxon>Eukaryota</taxon>
        <taxon>Fungi</taxon>
        <taxon>Dikarya</taxon>
        <taxon>Ascomycota</taxon>
        <taxon>Pezizomycotina</taxon>
        <taxon>Sordariomycetes</taxon>
        <taxon>Sordariomycetidae</taxon>
        <taxon>Sordariales</taxon>
        <taxon>Sordariaceae</taxon>
        <taxon>Sordaria</taxon>
    </lineage>
</organism>
<dbReference type="EMBL" id="JAUTDP010000004">
    <property type="protein sequence ID" value="KAK3399629.1"/>
    <property type="molecule type" value="Genomic_DNA"/>
</dbReference>
<evidence type="ECO:0000313" key="2">
    <source>
        <dbReference type="Proteomes" id="UP001281003"/>
    </source>
</evidence>
<sequence length="272" mass="30165">MYAATVPRHVRRLTWTTSLDSQKLLGFCCYGFAHSLLSTPYLYPPASGFGVLEHDGRYASTNSSNSLAQISFGSDPVQPPGQHVADFATLLSVPCPAPTTVQGLFLDHPGTWPIPPAWKAWPPTSASDKYRAVVAELVGCQQCLVIVRHGRPSPLPNGASALRAAIGLRGIKPPVPPFRKSFGGIVRRHHFYDRKSLNAMCFWQIDDPFQPTTRRRQNDRNTPPLTGCRSLNQPEPYYDDLGYRHSFTSTEETALPCQGSHADWIDLVCRHI</sequence>
<accession>A0AAE0PGW5</accession>
<name>A0AAE0PGW5_SORBR</name>
<dbReference type="Proteomes" id="UP001281003">
    <property type="component" value="Unassembled WGS sequence"/>
</dbReference>
<reference evidence="1" key="2">
    <citation type="submission" date="2023-07" db="EMBL/GenBank/DDBJ databases">
        <authorList>
            <consortium name="Lawrence Berkeley National Laboratory"/>
            <person name="Haridas S."/>
            <person name="Hensen N."/>
            <person name="Bonometti L."/>
            <person name="Westerberg I."/>
            <person name="Brannstrom I.O."/>
            <person name="Guillou S."/>
            <person name="Cros-Aarteil S."/>
            <person name="Calhoun S."/>
            <person name="Kuo A."/>
            <person name="Mondo S."/>
            <person name="Pangilinan J."/>
            <person name="Riley R."/>
            <person name="LaButti K."/>
            <person name="Andreopoulos B."/>
            <person name="Lipzen A."/>
            <person name="Chen C."/>
            <person name="Yanf M."/>
            <person name="Daum C."/>
            <person name="Ng V."/>
            <person name="Clum A."/>
            <person name="Steindorff A."/>
            <person name="Ohm R."/>
            <person name="Martin F."/>
            <person name="Silar P."/>
            <person name="Natvig D."/>
            <person name="Lalanne C."/>
            <person name="Gautier V."/>
            <person name="Ament-velasquez S.L."/>
            <person name="Kruys A."/>
            <person name="Hutchinson M.I."/>
            <person name="Powell A.J."/>
            <person name="Barry K."/>
            <person name="Miller A.N."/>
            <person name="Grigoriev I.V."/>
            <person name="Debuchy R."/>
            <person name="Gladieux P."/>
            <person name="Thoren M.H."/>
            <person name="Johannesson H."/>
        </authorList>
    </citation>
    <scope>NUCLEOTIDE SEQUENCE</scope>
    <source>
        <strain evidence="1">FGSC 1904</strain>
    </source>
</reference>
<dbReference type="AlphaFoldDB" id="A0AAE0PGW5"/>
<evidence type="ECO:0000313" key="1">
    <source>
        <dbReference type="EMBL" id="KAK3399629.1"/>
    </source>
</evidence>